<evidence type="ECO:0000313" key="2">
    <source>
        <dbReference type="Proteomes" id="UP001569428"/>
    </source>
</evidence>
<reference evidence="1 2" key="1">
    <citation type="submission" date="2024-08" db="EMBL/GenBank/DDBJ databases">
        <authorList>
            <person name="Ishaq N."/>
        </authorList>
    </citation>
    <scope>NUCLEOTIDE SEQUENCE [LARGE SCALE GENOMIC DNA]</scope>
    <source>
        <strain evidence="1 2">DSM 18651</strain>
    </source>
</reference>
<proteinExistence type="predicted"/>
<gene>
    <name evidence="1" type="ORF">ACCI49_20545</name>
</gene>
<dbReference type="RefSeq" id="WP_371841096.1">
    <property type="nucleotide sequence ID" value="NZ_JBGMEK010000082.1"/>
</dbReference>
<name>A0ABV4P5L2_9GAMM</name>
<dbReference type="Proteomes" id="UP001569428">
    <property type="component" value="Unassembled WGS sequence"/>
</dbReference>
<keyword evidence="2" id="KW-1185">Reference proteome</keyword>
<evidence type="ECO:0000313" key="1">
    <source>
        <dbReference type="EMBL" id="MFA0813294.1"/>
    </source>
</evidence>
<accession>A0ABV4P5L2</accession>
<organism evidence="1 2">
    <name type="scientific">Microbulbifer epialgicus</name>
    <dbReference type="NCBI Taxonomy" id="393907"/>
    <lineage>
        <taxon>Bacteria</taxon>
        <taxon>Pseudomonadati</taxon>
        <taxon>Pseudomonadota</taxon>
        <taxon>Gammaproteobacteria</taxon>
        <taxon>Cellvibrionales</taxon>
        <taxon>Microbulbiferaceae</taxon>
        <taxon>Microbulbifer</taxon>
    </lineage>
</organism>
<sequence>MEHHQGQWMKYIYQKLQPNCQSLNPSLMERVLDRNNLIRALK</sequence>
<protein>
    <submittedName>
        <fullName evidence="1">Uncharacterized protein</fullName>
    </submittedName>
</protein>
<dbReference type="EMBL" id="JBGMEK010000082">
    <property type="protein sequence ID" value="MFA0813294.1"/>
    <property type="molecule type" value="Genomic_DNA"/>
</dbReference>
<comment type="caution">
    <text evidence="1">The sequence shown here is derived from an EMBL/GenBank/DDBJ whole genome shotgun (WGS) entry which is preliminary data.</text>
</comment>